<dbReference type="InterPro" id="IPR050366">
    <property type="entry name" value="BP-dependent_transpt_permease"/>
</dbReference>
<dbReference type="InterPro" id="IPR035906">
    <property type="entry name" value="MetI-like_sf"/>
</dbReference>
<dbReference type="GO" id="GO:0005886">
    <property type="term" value="C:plasma membrane"/>
    <property type="evidence" value="ECO:0007669"/>
    <property type="project" value="UniProtKB-SubCell"/>
</dbReference>
<evidence type="ECO:0000256" key="5">
    <source>
        <dbReference type="ARBA" id="ARBA00022989"/>
    </source>
</evidence>
<organism evidence="9 10">
    <name type="scientific">Moraxella equi</name>
    <dbReference type="NCBI Taxonomy" id="60442"/>
    <lineage>
        <taxon>Bacteria</taxon>
        <taxon>Pseudomonadati</taxon>
        <taxon>Pseudomonadota</taxon>
        <taxon>Gammaproteobacteria</taxon>
        <taxon>Moraxellales</taxon>
        <taxon>Moraxellaceae</taxon>
        <taxon>Moraxella</taxon>
    </lineage>
</organism>
<dbReference type="GO" id="GO:0071916">
    <property type="term" value="F:dipeptide transmembrane transporter activity"/>
    <property type="evidence" value="ECO:0007669"/>
    <property type="project" value="TreeGrafter"/>
</dbReference>
<dbReference type="EMBL" id="UGQF01000001">
    <property type="protein sequence ID" value="STZ02600.1"/>
    <property type="molecule type" value="Genomic_DNA"/>
</dbReference>
<evidence type="ECO:0000256" key="2">
    <source>
        <dbReference type="ARBA" id="ARBA00022448"/>
    </source>
</evidence>
<keyword evidence="3" id="KW-1003">Cell membrane</keyword>
<dbReference type="PANTHER" id="PTHR43386">
    <property type="entry name" value="OLIGOPEPTIDE TRANSPORT SYSTEM PERMEASE PROTEIN APPC"/>
    <property type="match status" value="1"/>
</dbReference>
<evidence type="ECO:0000256" key="4">
    <source>
        <dbReference type="ARBA" id="ARBA00022692"/>
    </source>
</evidence>
<evidence type="ECO:0000259" key="8">
    <source>
        <dbReference type="PROSITE" id="PS50928"/>
    </source>
</evidence>
<dbReference type="SUPFAM" id="SSF161098">
    <property type="entry name" value="MetI-like"/>
    <property type="match status" value="1"/>
</dbReference>
<dbReference type="PANTHER" id="PTHR43386:SF1">
    <property type="entry name" value="D,D-DIPEPTIDE TRANSPORT SYSTEM PERMEASE PROTEIN DDPC-RELATED"/>
    <property type="match status" value="1"/>
</dbReference>
<evidence type="ECO:0000313" key="9">
    <source>
        <dbReference type="EMBL" id="STZ02600.1"/>
    </source>
</evidence>
<accession>A0A378QQ66</accession>
<dbReference type="PROSITE" id="PS50928">
    <property type="entry name" value="ABC_TM1"/>
    <property type="match status" value="1"/>
</dbReference>
<dbReference type="AlphaFoldDB" id="A0A378QQ66"/>
<reference evidence="9 10" key="1">
    <citation type="submission" date="2018-06" db="EMBL/GenBank/DDBJ databases">
        <authorList>
            <consortium name="Pathogen Informatics"/>
            <person name="Doyle S."/>
        </authorList>
    </citation>
    <scope>NUCLEOTIDE SEQUENCE [LARGE SCALE GENOMIC DNA]</scope>
    <source>
        <strain evidence="9 10">NCTC11012</strain>
    </source>
</reference>
<comment type="subcellular location">
    <subcellularLocation>
        <location evidence="1 7">Cell membrane</location>
        <topology evidence="1 7">Multi-pass membrane protein</topology>
    </subcellularLocation>
</comment>
<dbReference type="CDD" id="cd06261">
    <property type="entry name" value="TM_PBP2"/>
    <property type="match status" value="1"/>
</dbReference>
<dbReference type="Gene3D" id="1.10.3720.10">
    <property type="entry name" value="MetI-like"/>
    <property type="match status" value="1"/>
</dbReference>
<proteinExistence type="inferred from homology"/>
<evidence type="ECO:0000256" key="6">
    <source>
        <dbReference type="ARBA" id="ARBA00023136"/>
    </source>
</evidence>
<evidence type="ECO:0000313" key="10">
    <source>
        <dbReference type="Proteomes" id="UP000254618"/>
    </source>
</evidence>
<dbReference type="Pfam" id="PF00528">
    <property type="entry name" value="BPD_transp_1"/>
    <property type="match status" value="1"/>
</dbReference>
<dbReference type="InterPro" id="IPR000515">
    <property type="entry name" value="MetI-like"/>
</dbReference>
<feature type="transmembrane region" description="Helical" evidence="7">
    <location>
        <begin position="107"/>
        <end position="130"/>
    </location>
</feature>
<evidence type="ECO:0000256" key="3">
    <source>
        <dbReference type="ARBA" id="ARBA00022475"/>
    </source>
</evidence>
<name>A0A378QQ66_9GAMM</name>
<comment type="similarity">
    <text evidence="7">Belongs to the binding-protein-dependent transport system permease family.</text>
</comment>
<feature type="transmembrane region" description="Helical" evidence="7">
    <location>
        <begin position="136"/>
        <end position="154"/>
    </location>
</feature>
<evidence type="ECO:0000256" key="1">
    <source>
        <dbReference type="ARBA" id="ARBA00004651"/>
    </source>
</evidence>
<sequence>MMKYLKNLTPTQFIGLIILAALLIFAYGSPLIRPHDMALQNLDVILSAPSGEHPFGTDHLGRDMMARLASAIRLSFSLIVGSVGVSLIFGLLFGLLAGIFGGILDKFFNFICDCIMALPGLLFILLFASITPNSFWSLYLGVSLVMWVEFFKMTRAISLTLRKSSEVQASTLMDMGLWYIIKRHYLPRLAPVMWTLSAFGAGHAVLALATLGFVNVGLKPPTAELGLMMTELFPYYYEAPLVFFLPIITVFLLVLSFQLLSGKQDG</sequence>
<dbReference type="Proteomes" id="UP000254618">
    <property type="component" value="Unassembled WGS sequence"/>
</dbReference>
<keyword evidence="6 7" id="KW-0472">Membrane</keyword>
<feature type="transmembrane region" description="Helical" evidence="7">
    <location>
        <begin position="192"/>
        <end position="215"/>
    </location>
</feature>
<dbReference type="RefSeq" id="WP_211278847.1">
    <property type="nucleotide sequence ID" value="NZ_MXAP01000044.1"/>
</dbReference>
<keyword evidence="4 7" id="KW-0812">Transmembrane</keyword>
<protein>
    <submittedName>
        <fullName evidence="9">Nickel transport system permease protein nikC</fullName>
    </submittedName>
</protein>
<feature type="transmembrane region" description="Helical" evidence="7">
    <location>
        <begin position="74"/>
        <end position="100"/>
    </location>
</feature>
<feature type="domain" description="ABC transmembrane type-1" evidence="8">
    <location>
        <begin position="72"/>
        <end position="261"/>
    </location>
</feature>
<keyword evidence="5 7" id="KW-1133">Transmembrane helix</keyword>
<keyword evidence="2 7" id="KW-0813">Transport</keyword>
<feature type="transmembrane region" description="Helical" evidence="7">
    <location>
        <begin position="235"/>
        <end position="260"/>
    </location>
</feature>
<gene>
    <name evidence="9" type="primary">nikC</name>
    <name evidence="9" type="ORF">NCTC11012_00827</name>
</gene>
<evidence type="ECO:0000256" key="7">
    <source>
        <dbReference type="RuleBase" id="RU363032"/>
    </source>
</evidence>